<dbReference type="InterPro" id="IPR009939">
    <property type="entry name" value="Chitosanase_fungal"/>
</dbReference>
<dbReference type="PANTHER" id="PTHR42061:SF6">
    <property type="entry name" value="ENDO-CHITOSANASE"/>
    <property type="match status" value="1"/>
</dbReference>
<dbReference type="GO" id="GO:0000272">
    <property type="term" value="P:polysaccharide catabolic process"/>
    <property type="evidence" value="ECO:0007669"/>
    <property type="project" value="UniProtKB-KW"/>
</dbReference>
<sequence>MNKNICLVLIVAAVSVIPTTAIAATYTPTQIMSAIQPYMIPSNAINPSNPMQTSYGEGQVYIYKLPTNPVAYVYTSSGAIDCDGQATTHCNSNTDPYYQGQTSFTQSDGRPLNAELLPWYVLPETPNPIFDYATRNIYGGEAGVVLYNDKMEFGVFGDERGRDGGNSAGLAIGEISYAMASALGIDPDPAYGGIESGVTYIVFTTEDNVVVPIESHTAADTKGQSALDKMMTQLNPAVTPTPTPAPTTNLLKTRGLKVVVQDLTTGG</sequence>
<dbReference type="Pfam" id="PF07335">
    <property type="entry name" value="Glyco_hydro_75"/>
    <property type="match status" value="1"/>
</dbReference>
<accession>A0A284VUT4</accession>
<evidence type="ECO:0000313" key="9">
    <source>
        <dbReference type="Proteomes" id="UP000218615"/>
    </source>
</evidence>
<comment type="subcellular location">
    <subcellularLocation>
        <location evidence="1">Secreted</location>
    </subcellularLocation>
</comment>
<evidence type="ECO:0000256" key="4">
    <source>
        <dbReference type="ARBA" id="ARBA00022801"/>
    </source>
</evidence>
<evidence type="ECO:0000313" key="8">
    <source>
        <dbReference type="EMBL" id="SNQ62943.1"/>
    </source>
</evidence>
<evidence type="ECO:0000256" key="7">
    <source>
        <dbReference type="ARBA" id="ARBA00023326"/>
    </source>
</evidence>
<dbReference type="AlphaFoldDB" id="A0A284VUT4"/>
<gene>
    <name evidence="8" type="ORF">MNV_980045</name>
</gene>
<protein>
    <submittedName>
        <fullName evidence="8">Secreted protein</fullName>
    </submittedName>
</protein>
<evidence type="ECO:0000256" key="5">
    <source>
        <dbReference type="ARBA" id="ARBA00023277"/>
    </source>
</evidence>
<dbReference type="GO" id="GO:0005576">
    <property type="term" value="C:extracellular region"/>
    <property type="evidence" value="ECO:0007669"/>
    <property type="project" value="UniProtKB-SubCell"/>
</dbReference>
<keyword evidence="2" id="KW-0964">Secreted</keyword>
<keyword evidence="3" id="KW-0732">Signal</keyword>
<proteinExistence type="predicted"/>
<dbReference type="EMBL" id="FZMP01000249">
    <property type="protein sequence ID" value="SNQ62943.1"/>
    <property type="molecule type" value="Genomic_DNA"/>
</dbReference>
<reference evidence="9" key="1">
    <citation type="submission" date="2017-06" db="EMBL/GenBank/DDBJ databases">
        <authorList>
            <person name="Cremers G."/>
        </authorList>
    </citation>
    <scope>NUCLEOTIDE SEQUENCE [LARGE SCALE GENOMIC DNA]</scope>
</reference>
<dbReference type="GO" id="GO:0016977">
    <property type="term" value="F:chitosanase activity"/>
    <property type="evidence" value="ECO:0007669"/>
    <property type="project" value="InterPro"/>
</dbReference>
<dbReference type="Proteomes" id="UP000218615">
    <property type="component" value="Unassembled WGS sequence"/>
</dbReference>
<keyword evidence="4" id="KW-0378">Hydrolase</keyword>
<dbReference type="PANTHER" id="PTHR42061">
    <property type="entry name" value="ENDO-CHITOSANASE"/>
    <property type="match status" value="1"/>
</dbReference>
<keyword evidence="5" id="KW-0119">Carbohydrate metabolism</keyword>
<name>A0A284VUT4_9EURY</name>
<evidence type="ECO:0000256" key="6">
    <source>
        <dbReference type="ARBA" id="ARBA00023295"/>
    </source>
</evidence>
<keyword evidence="7" id="KW-0624">Polysaccharide degradation</keyword>
<evidence type="ECO:0000256" key="1">
    <source>
        <dbReference type="ARBA" id="ARBA00004613"/>
    </source>
</evidence>
<keyword evidence="9" id="KW-1185">Reference proteome</keyword>
<evidence type="ECO:0000256" key="3">
    <source>
        <dbReference type="ARBA" id="ARBA00022729"/>
    </source>
</evidence>
<organism evidence="8 9">
    <name type="scientific">Candidatus Methanoperedens nitratireducens</name>
    <dbReference type="NCBI Taxonomy" id="1392998"/>
    <lineage>
        <taxon>Archaea</taxon>
        <taxon>Methanobacteriati</taxon>
        <taxon>Methanobacteriota</taxon>
        <taxon>Stenosarchaea group</taxon>
        <taxon>Methanomicrobia</taxon>
        <taxon>Methanosarcinales</taxon>
        <taxon>ANME-2 cluster</taxon>
        <taxon>Candidatus Methanoperedentaceae</taxon>
        <taxon>Candidatus Methanoperedens</taxon>
    </lineage>
</organism>
<evidence type="ECO:0000256" key="2">
    <source>
        <dbReference type="ARBA" id="ARBA00022525"/>
    </source>
</evidence>
<keyword evidence="6" id="KW-0326">Glycosidase</keyword>